<organism evidence="3 4">
    <name type="scientific">Streptomyces polygonati</name>
    <dbReference type="NCBI Taxonomy" id="1617087"/>
    <lineage>
        <taxon>Bacteria</taxon>
        <taxon>Bacillati</taxon>
        <taxon>Actinomycetota</taxon>
        <taxon>Actinomycetes</taxon>
        <taxon>Kitasatosporales</taxon>
        <taxon>Streptomycetaceae</taxon>
        <taxon>Streptomyces</taxon>
    </lineage>
</organism>
<proteinExistence type="predicted"/>
<reference evidence="4" key="1">
    <citation type="journal article" date="2019" name="Int. J. Syst. Evol. Microbiol.">
        <title>The Global Catalogue of Microorganisms (GCM) 10K type strain sequencing project: providing services to taxonomists for standard genome sequencing and annotation.</title>
        <authorList>
            <consortium name="The Broad Institute Genomics Platform"/>
            <consortium name="The Broad Institute Genome Sequencing Center for Infectious Disease"/>
            <person name="Wu L."/>
            <person name="Ma J."/>
        </authorList>
    </citation>
    <scope>NUCLEOTIDE SEQUENCE [LARGE SCALE GENOMIC DNA]</scope>
    <source>
        <strain evidence="4">CGMCC 4.7237</strain>
    </source>
</reference>
<evidence type="ECO:0000313" key="3">
    <source>
        <dbReference type="EMBL" id="MFC4032550.1"/>
    </source>
</evidence>
<dbReference type="Pfam" id="PF00899">
    <property type="entry name" value="ThiF"/>
    <property type="match status" value="1"/>
</dbReference>
<dbReference type="InterPro" id="IPR035985">
    <property type="entry name" value="Ubiquitin-activating_enz"/>
</dbReference>
<dbReference type="InterPro" id="IPR000594">
    <property type="entry name" value="ThiF_NAD_FAD-bd"/>
</dbReference>
<keyword evidence="4" id="KW-1185">Reference proteome</keyword>
<feature type="region of interest" description="Disordered" evidence="1">
    <location>
        <begin position="173"/>
        <end position="233"/>
    </location>
</feature>
<dbReference type="Proteomes" id="UP001595765">
    <property type="component" value="Unassembled WGS sequence"/>
</dbReference>
<feature type="domain" description="THIF-type NAD/FAD binding fold" evidence="2">
    <location>
        <begin position="129"/>
        <end position="376"/>
    </location>
</feature>
<dbReference type="EMBL" id="JBHSBB010000010">
    <property type="protein sequence ID" value="MFC4032550.1"/>
    <property type="molecule type" value="Genomic_DNA"/>
</dbReference>
<dbReference type="NCBIfam" id="TIGR03882">
    <property type="entry name" value="cyclo_dehyd_2"/>
    <property type="match status" value="1"/>
</dbReference>
<sequence>MRPMLKSALRRCWRDRESVQFGMDPAHAVVLEPVDGAAAGFLDLLDGTRSAPALTRDAGALGLGPDRVRRLLGLLAEGGVLDDATSHATLSATMRHRAPALDRLRPDLAALSVIHPGPGGAATRIRHRRASRVRVHGAGRVGSALAAVLSAAGVGGVDLIDTGRVEPWDATPCGIPAEHIGDRRDAAGRGAVRRASPEPRGPGRGAEARVAGEPEPGREGERAGPGPGARALPGSAITVLAPRDGIDAYAPEVGEARALVAAGVPHLYAGVLEGTGVVGPLVLPGRTGCGECLGLRLAAEDPAWPRMLAQLRSGRQPGVPACDIALATTVAGLAATHVLAYLDGRLPPSSGARVELSLGRLSSRLRTLSADEHCGCGAGGGHNGHVTDRK</sequence>
<evidence type="ECO:0000256" key="1">
    <source>
        <dbReference type="SAM" id="MobiDB-lite"/>
    </source>
</evidence>
<dbReference type="Gene3D" id="3.40.50.720">
    <property type="entry name" value="NAD(P)-binding Rossmann-like Domain"/>
    <property type="match status" value="2"/>
</dbReference>
<comment type="caution">
    <text evidence="3">The sequence shown here is derived from an EMBL/GenBank/DDBJ whole genome shotgun (WGS) entry which is preliminary data.</text>
</comment>
<gene>
    <name evidence="3" type="ORF">ACFO3J_13790</name>
</gene>
<dbReference type="InterPro" id="IPR022291">
    <property type="entry name" value="Bacteriocin_synth_cyclodeHase"/>
</dbReference>
<feature type="compositionally biased region" description="Basic and acidic residues" evidence="1">
    <location>
        <begin position="206"/>
        <end position="222"/>
    </location>
</feature>
<accession>A0ABV8HKM5</accession>
<evidence type="ECO:0000259" key="2">
    <source>
        <dbReference type="Pfam" id="PF00899"/>
    </source>
</evidence>
<dbReference type="RefSeq" id="WP_386429587.1">
    <property type="nucleotide sequence ID" value="NZ_JBHSBB010000010.1"/>
</dbReference>
<dbReference type="SUPFAM" id="SSF69572">
    <property type="entry name" value="Activating enzymes of the ubiquitin-like proteins"/>
    <property type="match status" value="2"/>
</dbReference>
<protein>
    <submittedName>
        <fullName evidence="3">TOMM leader peptide-binding protein</fullName>
    </submittedName>
</protein>
<evidence type="ECO:0000313" key="4">
    <source>
        <dbReference type="Proteomes" id="UP001595765"/>
    </source>
</evidence>
<name>A0ABV8HKM5_9ACTN</name>